<dbReference type="InterPro" id="IPR018976">
    <property type="entry name" value="Imelysin-like"/>
</dbReference>
<sequence length="422" mass="46177">MKKYLKFPLYMAFTAMIGMSVTACSDDDPVNQEESGTLSAQEQALKDVITDYTDQTVIPTYKGMADAAMELHSLCIDIRTKKSDGTLSTADVEAAGEAWKTARDYWEKSEAWLFGPAGDYYIDPHIDSWPLDKTGMDALLSNPAQMAQMDDEGVYVGNYLGYALQGFHAIEYLLFELTNTNANGNATADSKSVAHNLNYSTEELNYLVGLAADLRNQCILLEACWAGTENVTAEKQQILTDTELDKGINFGERIKNAGNAGSEYVNYLDVMYDIITAGIQNIANEVGNIKIGNPTGKGLPSGGMEYDPNYIESPYSLNSIRDFLGNIQSIRNAYQGSPSVDGTIQVPTNTLSTYIATLDADLDNRVKAAIQDAYDKISLMGEPFAYTCGASEYDTVNQDAIDACNVMNDIFDEVKALLQANH</sequence>
<dbReference type="Pfam" id="PF09375">
    <property type="entry name" value="Peptidase_M75"/>
    <property type="match status" value="1"/>
</dbReference>
<evidence type="ECO:0000256" key="3">
    <source>
        <dbReference type="SAM" id="SignalP"/>
    </source>
</evidence>
<dbReference type="PROSITE" id="PS51257">
    <property type="entry name" value="PROKAR_LIPOPROTEIN"/>
    <property type="match status" value="1"/>
</dbReference>
<evidence type="ECO:0000256" key="1">
    <source>
        <dbReference type="ARBA" id="ARBA00004196"/>
    </source>
</evidence>
<organism evidence="5 6">
    <name type="scientific">Bacteroides gallinaceum</name>
    <dbReference type="NCBI Taxonomy" id="1462571"/>
    <lineage>
        <taxon>Bacteria</taxon>
        <taxon>Pseudomonadati</taxon>
        <taxon>Bacteroidota</taxon>
        <taxon>Bacteroidia</taxon>
        <taxon>Bacteroidales</taxon>
        <taxon>Bacteroidaceae</taxon>
        <taxon>Bacteroides</taxon>
    </lineage>
</organism>
<dbReference type="InterPro" id="IPR034982">
    <property type="entry name" value="Imelysin-like_IrpA"/>
</dbReference>
<dbReference type="Gene3D" id="1.20.1420.20">
    <property type="entry name" value="M75 peptidase, HXXE motif"/>
    <property type="match status" value="1"/>
</dbReference>
<evidence type="ECO:0000313" key="6">
    <source>
        <dbReference type="Proteomes" id="UP001167871"/>
    </source>
</evidence>
<feature type="domain" description="Imelysin-like" evidence="4">
    <location>
        <begin position="86"/>
        <end position="403"/>
    </location>
</feature>
<name>A0ABT7X236_9BACE</name>
<dbReference type="RefSeq" id="WP_301638939.1">
    <property type="nucleotide sequence ID" value="NZ_JAUEII010000002.1"/>
</dbReference>
<evidence type="ECO:0000313" key="5">
    <source>
        <dbReference type="EMBL" id="MDN0048140.1"/>
    </source>
</evidence>
<dbReference type="EMBL" id="JAUEII010000002">
    <property type="protein sequence ID" value="MDN0048140.1"/>
    <property type="molecule type" value="Genomic_DNA"/>
</dbReference>
<dbReference type="CDD" id="cd14658">
    <property type="entry name" value="Imelysin-like_IrpA"/>
    <property type="match status" value="1"/>
</dbReference>
<feature type="signal peptide" evidence="3">
    <location>
        <begin position="1"/>
        <end position="23"/>
    </location>
</feature>
<evidence type="ECO:0000256" key="2">
    <source>
        <dbReference type="ARBA" id="ARBA00022729"/>
    </source>
</evidence>
<reference evidence="5" key="2">
    <citation type="submission" date="2024-05" db="EMBL/GenBank/DDBJ databases">
        <title>Identification and characterization of horizontal gene transfer across gut microbiota members of farm animals based on homology search.</title>
        <authorList>
            <person name="Schwarzerova J."/>
            <person name="Nykrynova M."/>
            <person name="Jureckova K."/>
            <person name="Cejkova D."/>
            <person name="Rychlik I."/>
        </authorList>
    </citation>
    <scope>NUCLEOTIDE SEQUENCE</scope>
    <source>
        <strain evidence="5">84_SSukc20</strain>
    </source>
</reference>
<comment type="subcellular location">
    <subcellularLocation>
        <location evidence="1">Cell envelope</location>
    </subcellularLocation>
</comment>
<dbReference type="Proteomes" id="UP001167871">
    <property type="component" value="Unassembled WGS sequence"/>
</dbReference>
<accession>A0ABT7X236</accession>
<proteinExistence type="predicted"/>
<keyword evidence="6" id="KW-1185">Reference proteome</keyword>
<gene>
    <name evidence="5" type="ORF">QVO10_01845</name>
</gene>
<feature type="chain" id="PRO_5045211207" evidence="3">
    <location>
        <begin position="24"/>
        <end position="422"/>
    </location>
</feature>
<reference evidence="5" key="1">
    <citation type="submission" date="2023-06" db="EMBL/GenBank/DDBJ databases">
        <authorList>
            <person name="Zeman M."/>
            <person name="Kubasova T."/>
            <person name="Jahodarova E."/>
            <person name="Nykrynova M."/>
            <person name="Rychlik I."/>
        </authorList>
    </citation>
    <scope>NUCLEOTIDE SEQUENCE</scope>
    <source>
        <strain evidence="5">84_SSukc20</strain>
    </source>
</reference>
<protein>
    <submittedName>
        <fullName evidence="5">Imelysin family protein</fullName>
    </submittedName>
</protein>
<dbReference type="InterPro" id="IPR038352">
    <property type="entry name" value="Imelysin_sf"/>
</dbReference>
<evidence type="ECO:0000259" key="4">
    <source>
        <dbReference type="Pfam" id="PF09375"/>
    </source>
</evidence>
<keyword evidence="2 3" id="KW-0732">Signal</keyword>
<comment type="caution">
    <text evidence="5">The sequence shown here is derived from an EMBL/GenBank/DDBJ whole genome shotgun (WGS) entry which is preliminary data.</text>
</comment>